<dbReference type="Pfam" id="PF01032">
    <property type="entry name" value="FecCD"/>
    <property type="match status" value="1"/>
</dbReference>
<feature type="transmembrane region" description="Helical" evidence="8">
    <location>
        <begin position="162"/>
        <end position="182"/>
    </location>
</feature>
<keyword evidence="10" id="KW-1185">Reference proteome</keyword>
<evidence type="ECO:0000313" key="9">
    <source>
        <dbReference type="EMBL" id="SUQ12068.1"/>
    </source>
</evidence>
<dbReference type="Proteomes" id="UP000254051">
    <property type="component" value="Unassembled WGS sequence"/>
</dbReference>
<evidence type="ECO:0000256" key="2">
    <source>
        <dbReference type="ARBA" id="ARBA00007935"/>
    </source>
</evidence>
<evidence type="ECO:0000256" key="3">
    <source>
        <dbReference type="ARBA" id="ARBA00022448"/>
    </source>
</evidence>
<comment type="similarity">
    <text evidence="2">Belongs to the binding-protein-dependent transport system permease family. FecCD subfamily.</text>
</comment>
<name>A0A316A2R8_9FIRM</name>
<evidence type="ECO:0000256" key="4">
    <source>
        <dbReference type="ARBA" id="ARBA00022475"/>
    </source>
</evidence>
<proteinExistence type="inferred from homology"/>
<dbReference type="InterPro" id="IPR037294">
    <property type="entry name" value="ABC_BtuC-like"/>
</dbReference>
<keyword evidence="4" id="KW-1003">Cell membrane</keyword>
<evidence type="ECO:0000256" key="5">
    <source>
        <dbReference type="ARBA" id="ARBA00022692"/>
    </source>
</evidence>
<evidence type="ECO:0000256" key="6">
    <source>
        <dbReference type="ARBA" id="ARBA00022989"/>
    </source>
</evidence>
<organism evidence="9 10">
    <name type="scientific">Faecalicatena contorta</name>
    <dbReference type="NCBI Taxonomy" id="39482"/>
    <lineage>
        <taxon>Bacteria</taxon>
        <taxon>Bacillati</taxon>
        <taxon>Bacillota</taxon>
        <taxon>Clostridia</taxon>
        <taxon>Lachnospirales</taxon>
        <taxon>Lachnospiraceae</taxon>
        <taxon>Faecalicatena</taxon>
    </lineage>
</organism>
<protein>
    <submittedName>
        <fullName evidence="9">Iron complex transport system permease protein</fullName>
    </submittedName>
</protein>
<keyword evidence="7 8" id="KW-0472">Membrane</keyword>
<dbReference type="EMBL" id="UHJJ01000001">
    <property type="protein sequence ID" value="SUQ12068.1"/>
    <property type="molecule type" value="Genomic_DNA"/>
</dbReference>
<evidence type="ECO:0000313" key="10">
    <source>
        <dbReference type="Proteomes" id="UP000254051"/>
    </source>
</evidence>
<gene>
    <name evidence="9" type="ORF">SAMN05216529_1017</name>
</gene>
<feature type="transmembrane region" description="Helical" evidence="8">
    <location>
        <begin position="101"/>
        <end position="120"/>
    </location>
</feature>
<keyword evidence="5 8" id="KW-0812">Transmembrane</keyword>
<dbReference type="RefSeq" id="WP_109708190.1">
    <property type="nucleotide sequence ID" value="NZ_QGDS01000001.1"/>
</dbReference>
<feature type="transmembrane region" description="Helical" evidence="8">
    <location>
        <begin position="126"/>
        <end position="150"/>
    </location>
</feature>
<dbReference type="PANTHER" id="PTHR30472:SF64">
    <property type="entry name" value="IRON(3+)-HYDROXAMATE IMPORT SYSTEM PERMEASE PROTEIN FHUG"/>
    <property type="match status" value="1"/>
</dbReference>
<dbReference type="OrthoDB" id="9792889at2"/>
<feature type="transmembrane region" description="Helical" evidence="8">
    <location>
        <begin position="320"/>
        <end position="340"/>
    </location>
</feature>
<dbReference type="InterPro" id="IPR000522">
    <property type="entry name" value="ABC_transptr_permease_BtuC"/>
</dbReference>
<feature type="transmembrane region" description="Helical" evidence="8">
    <location>
        <begin position="253"/>
        <end position="278"/>
    </location>
</feature>
<dbReference type="FunFam" id="1.10.3470.10:FF:000001">
    <property type="entry name" value="Vitamin B12 ABC transporter permease BtuC"/>
    <property type="match status" value="1"/>
</dbReference>
<dbReference type="PANTHER" id="PTHR30472">
    <property type="entry name" value="FERRIC ENTEROBACTIN TRANSPORT SYSTEM PERMEASE PROTEIN"/>
    <property type="match status" value="1"/>
</dbReference>
<keyword evidence="3" id="KW-0813">Transport</keyword>
<feature type="transmembrane region" description="Helical" evidence="8">
    <location>
        <begin position="202"/>
        <end position="223"/>
    </location>
</feature>
<dbReference type="GO" id="GO:0033214">
    <property type="term" value="P:siderophore-iron import into cell"/>
    <property type="evidence" value="ECO:0007669"/>
    <property type="project" value="TreeGrafter"/>
</dbReference>
<dbReference type="GO" id="GO:0005886">
    <property type="term" value="C:plasma membrane"/>
    <property type="evidence" value="ECO:0007669"/>
    <property type="project" value="UniProtKB-SubCell"/>
</dbReference>
<accession>A0A316A2R8</accession>
<comment type="subcellular location">
    <subcellularLocation>
        <location evidence="1">Cell membrane</location>
        <topology evidence="1">Multi-pass membrane protein</topology>
    </subcellularLocation>
</comment>
<keyword evidence="6 8" id="KW-1133">Transmembrane helix</keyword>
<evidence type="ECO:0000256" key="8">
    <source>
        <dbReference type="SAM" id="Phobius"/>
    </source>
</evidence>
<evidence type="ECO:0000256" key="7">
    <source>
        <dbReference type="ARBA" id="ARBA00023136"/>
    </source>
</evidence>
<dbReference type="Gene3D" id="1.10.3470.10">
    <property type="entry name" value="ABC transporter involved in vitamin B12 uptake, BtuC"/>
    <property type="match status" value="1"/>
</dbReference>
<reference evidence="10" key="1">
    <citation type="submission" date="2017-07" db="EMBL/GenBank/DDBJ databases">
        <authorList>
            <person name="Varghese N."/>
            <person name="Submissions S."/>
        </authorList>
    </citation>
    <scope>NUCLEOTIDE SEQUENCE [LARGE SCALE GENOMIC DNA]</scope>
    <source>
        <strain evidence="10">NLAE-zl-C134</strain>
    </source>
</reference>
<evidence type="ECO:0000256" key="1">
    <source>
        <dbReference type="ARBA" id="ARBA00004651"/>
    </source>
</evidence>
<dbReference type="SUPFAM" id="SSF81345">
    <property type="entry name" value="ABC transporter involved in vitamin B12 uptake, BtuC"/>
    <property type="match status" value="1"/>
</dbReference>
<dbReference type="AlphaFoldDB" id="A0A316A2R8"/>
<feature type="transmembrane region" description="Helical" evidence="8">
    <location>
        <begin position="290"/>
        <end position="308"/>
    </location>
</feature>
<dbReference type="CDD" id="cd06550">
    <property type="entry name" value="TM_ABC_iron-siderophores_like"/>
    <property type="match status" value="1"/>
</dbReference>
<sequence length="350" mass="36813">MAKQRKNSDNPKGLVCHAAVILTCLALLMISAWISVSTGYSKLSFSDILHIFGGKGNVNENLILFSFRLPRTVLSMLVGTGLAVSGCLLQGITRNPLADPGLLGINSGTGLVVVLYVLLYGTQSSLAVFTLPVLALSGAGGAALLVYLLAYKKGEGSAPIRIVMTGIAVQAGLSALTTLLVVKLDDTQYSFVSSWQAGSIWGANWLFVLALLPWLCILLPAAFCRAGILDIIELGEETAGGLGISVHKEQRKLLAIAVALAGVCVSVSGSISFVGLMAPHMTRRIVGPRYRIVLPVCALLGALLVSAADTIARVVIQPSSLPTGVVVSVIGAPYFIYLLSRKGKEMRNIR</sequence>
<dbReference type="GO" id="GO:0022857">
    <property type="term" value="F:transmembrane transporter activity"/>
    <property type="evidence" value="ECO:0007669"/>
    <property type="project" value="InterPro"/>
</dbReference>
<feature type="transmembrane region" description="Helical" evidence="8">
    <location>
        <begin position="12"/>
        <end position="34"/>
    </location>
</feature>